<dbReference type="FunFam" id="3.30.160.60:FF:000624">
    <property type="entry name" value="zinc finger protein 697"/>
    <property type="match status" value="1"/>
</dbReference>
<feature type="domain" description="C2H2-type" evidence="13">
    <location>
        <begin position="256"/>
        <end position="283"/>
    </location>
</feature>
<comment type="similarity">
    <text evidence="2">Belongs to the krueppel C2H2-type zinc-finger protein family.</text>
</comment>
<dbReference type="InterPro" id="IPR050589">
    <property type="entry name" value="Ikaros_C2H2-ZF"/>
</dbReference>
<keyword evidence="9" id="KW-0804">Transcription</keyword>
<dbReference type="FunFam" id="3.30.160.60:FF:000446">
    <property type="entry name" value="Zinc finger protein"/>
    <property type="match status" value="1"/>
</dbReference>
<evidence type="ECO:0000256" key="2">
    <source>
        <dbReference type="ARBA" id="ARBA00006991"/>
    </source>
</evidence>
<dbReference type="GO" id="GO:0003700">
    <property type="term" value="F:DNA-binding transcription factor activity"/>
    <property type="evidence" value="ECO:0007669"/>
    <property type="project" value="TreeGrafter"/>
</dbReference>
<dbReference type="GO" id="GO:0005634">
    <property type="term" value="C:nucleus"/>
    <property type="evidence" value="ECO:0007669"/>
    <property type="project" value="UniProtKB-SubCell"/>
</dbReference>
<dbReference type="PANTHER" id="PTHR24404">
    <property type="entry name" value="ZINC FINGER PROTEIN"/>
    <property type="match status" value="1"/>
</dbReference>
<evidence type="ECO:0000256" key="12">
    <source>
        <dbReference type="SAM" id="MobiDB-lite"/>
    </source>
</evidence>
<evidence type="ECO:0000256" key="5">
    <source>
        <dbReference type="ARBA" id="ARBA00022771"/>
    </source>
</evidence>
<name>A0A8C7YLK1_9TELE</name>
<dbReference type="InterPro" id="IPR036236">
    <property type="entry name" value="Znf_C2H2_sf"/>
</dbReference>
<protein>
    <submittedName>
        <fullName evidence="14">Si:dkey-182i3.10</fullName>
    </submittedName>
</protein>
<dbReference type="FunFam" id="3.30.160.60:FF:002972">
    <property type="entry name" value="GM18664"/>
    <property type="match status" value="1"/>
</dbReference>
<evidence type="ECO:0000313" key="14">
    <source>
        <dbReference type="Ensembl" id="ENSOSIP00000029787.1"/>
    </source>
</evidence>
<comment type="subcellular location">
    <subcellularLocation>
        <location evidence="1">Nucleus</location>
    </subcellularLocation>
</comment>
<dbReference type="FunFam" id="3.30.160.60:FF:000180">
    <property type="entry name" value="Zinc finger protein 689"/>
    <property type="match status" value="1"/>
</dbReference>
<keyword evidence="5 11" id="KW-0863">Zinc-finger</keyword>
<dbReference type="AlphaFoldDB" id="A0A8C7YLK1"/>
<dbReference type="SUPFAM" id="SSF57667">
    <property type="entry name" value="beta-beta-alpha zinc fingers"/>
    <property type="match status" value="6"/>
</dbReference>
<evidence type="ECO:0000256" key="8">
    <source>
        <dbReference type="ARBA" id="ARBA00023125"/>
    </source>
</evidence>
<evidence type="ECO:0000256" key="4">
    <source>
        <dbReference type="ARBA" id="ARBA00022737"/>
    </source>
</evidence>
<keyword evidence="7" id="KW-0805">Transcription regulation</keyword>
<dbReference type="InterPro" id="IPR013087">
    <property type="entry name" value="Znf_C2H2_type"/>
</dbReference>
<sequence>MLLHTGKSRVCPPPNSLDRRRVLGRSDDTTTAQHSCQESSRGVLGRGRDTPWDGSPACHRAHGAEGIQPATLAHRPADSIVRKGASGATQGLLAHGRLAGVGAVVAGTPAPWAYDVYLIYIQIEIRKQETVVLVPPAMLGLHLFMCFCGTRWGSDATQMMKGRLSFTGERPHVCDTCGKAFTLKQLLRNHQRLHADERPFCCEVCGKSFYRAHSLKMHQMVHTGERAYNCQYCSKSFTIHGNLQRHLRIHTGEKPYMCQTCGKSFNQADTLKSHQRIHTGERPFSCETCGKCFIQKSTLKTHQKTTHSDQSALACVACGETVACVDSFRKHLQTHAVSIPCTCTICGQRLCSITELRLHQQHHTMDRPHSCSVCWKTFKSSSYLKIHSKMHSGERPFACKICGRRFTQHSSLKSHQVVHTGEKPFSCDVCGKHFSNTGNLNRHQRIHTGEKPFSCDVCGRSFTAGSMHVCHRGCPGQAALIPSRLQLRALTEEVHGAERDCAD</sequence>
<dbReference type="GeneTree" id="ENSGT00940000156207"/>
<evidence type="ECO:0000256" key="9">
    <source>
        <dbReference type="ARBA" id="ARBA00023163"/>
    </source>
</evidence>
<feature type="domain" description="C2H2-type" evidence="13">
    <location>
        <begin position="228"/>
        <end position="255"/>
    </location>
</feature>
<dbReference type="FunFam" id="3.30.160.60:FF:000029">
    <property type="entry name" value="GLI family zinc finger 4"/>
    <property type="match status" value="1"/>
</dbReference>
<feature type="region of interest" description="Disordered" evidence="12">
    <location>
        <begin position="1"/>
        <end position="56"/>
    </location>
</feature>
<feature type="domain" description="C2H2-type" evidence="13">
    <location>
        <begin position="341"/>
        <end position="368"/>
    </location>
</feature>
<dbReference type="PROSITE" id="PS50157">
    <property type="entry name" value="ZINC_FINGER_C2H2_2"/>
    <property type="match status" value="10"/>
</dbReference>
<dbReference type="SMART" id="SM00355">
    <property type="entry name" value="ZnF_C2H2"/>
    <property type="match status" value="10"/>
</dbReference>
<evidence type="ECO:0000256" key="11">
    <source>
        <dbReference type="PROSITE-ProRule" id="PRU00042"/>
    </source>
</evidence>
<dbReference type="Gene3D" id="3.30.160.60">
    <property type="entry name" value="Classic Zinc Finger"/>
    <property type="match status" value="10"/>
</dbReference>
<dbReference type="GO" id="GO:0000978">
    <property type="term" value="F:RNA polymerase II cis-regulatory region sequence-specific DNA binding"/>
    <property type="evidence" value="ECO:0007669"/>
    <property type="project" value="TreeGrafter"/>
</dbReference>
<dbReference type="GO" id="GO:0006357">
    <property type="term" value="P:regulation of transcription by RNA polymerase II"/>
    <property type="evidence" value="ECO:0007669"/>
    <property type="project" value="TreeGrafter"/>
</dbReference>
<reference evidence="14" key="1">
    <citation type="submission" date="2025-08" db="UniProtKB">
        <authorList>
            <consortium name="Ensembl"/>
        </authorList>
    </citation>
    <scope>IDENTIFICATION</scope>
</reference>
<evidence type="ECO:0000256" key="3">
    <source>
        <dbReference type="ARBA" id="ARBA00022723"/>
    </source>
</evidence>
<evidence type="ECO:0000256" key="1">
    <source>
        <dbReference type="ARBA" id="ARBA00004123"/>
    </source>
</evidence>
<dbReference type="FunFam" id="3.30.160.60:FF:000012">
    <property type="entry name" value="RB-associated KRAB zinc finger protein-like"/>
    <property type="match status" value="1"/>
</dbReference>
<keyword evidence="8" id="KW-0238">DNA-binding</keyword>
<organism evidence="14 15">
    <name type="scientific">Oryzias sinensis</name>
    <name type="common">Chinese medaka</name>
    <dbReference type="NCBI Taxonomy" id="183150"/>
    <lineage>
        <taxon>Eukaryota</taxon>
        <taxon>Metazoa</taxon>
        <taxon>Chordata</taxon>
        <taxon>Craniata</taxon>
        <taxon>Vertebrata</taxon>
        <taxon>Euteleostomi</taxon>
        <taxon>Actinopterygii</taxon>
        <taxon>Neopterygii</taxon>
        <taxon>Teleostei</taxon>
        <taxon>Neoteleostei</taxon>
        <taxon>Acanthomorphata</taxon>
        <taxon>Ovalentaria</taxon>
        <taxon>Atherinomorphae</taxon>
        <taxon>Beloniformes</taxon>
        <taxon>Adrianichthyidae</taxon>
        <taxon>Oryziinae</taxon>
        <taxon>Oryzias</taxon>
    </lineage>
</organism>
<dbReference type="Pfam" id="PF00096">
    <property type="entry name" value="zf-C2H2"/>
    <property type="match status" value="8"/>
</dbReference>
<dbReference type="PROSITE" id="PS00028">
    <property type="entry name" value="ZINC_FINGER_C2H2_1"/>
    <property type="match status" value="10"/>
</dbReference>
<evidence type="ECO:0000256" key="10">
    <source>
        <dbReference type="ARBA" id="ARBA00023242"/>
    </source>
</evidence>
<feature type="compositionally biased region" description="Basic and acidic residues" evidence="12">
    <location>
        <begin position="17"/>
        <end position="28"/>
    </location>
</feature>
<feature type="compositionally biased region" description="Polar residues" evidence="12">
    <location>
        <begin position="29"/>
        <end position="40"/>
    </location>
</feature>
<dbReference type="FunFam" id="3.30.160.60:FF:000188">
    <property type="entry name" value="Zinc finger protein 787"/>
    <property type="match status" value="1"/>
</dbReference>
<proteinExistence type="inferred from homology"/>
<evidence type="ECO:0000256" key="6">
    <source>
        <dbReference type="ARBA" id="ARBA00022833"/>
    </source>
</evidence>
<keyword evidence="15" id="KW-1185">Reference proteome</keyword>
<dbReference type="Ensembl" id="ENSOSIT00000031393.1">
    <property type="protein sequence ID" value="ENSOSIP00000029787.1"/>
    <property type="gene ID" value="ENSOSIG00000015396.1"/>
</dbReference>
<feature type="domain" description="C2H2-type" evidence="13">
    <location>
        <begin position="425"/>
        <end position="452"/>
    </location>
</feature>
<dbReference type="GO" id="GO:0008270">
    <property type="term" value="F:zinc ion binding"/>
    <property type="evidence" value="ECO:0007669"/>
    <property type="project" value="UniProtKB-KW"/>
</dbReference>
<keyword evidence="4" id="KW-0677">Repeat</keyword>
<feature type="domain" description="C2H2-type" evidence="13">
    <location>
        <begin position="284"/>
        <end position="312"/>
    </location>
</feature>
<dbReference type="PANTHER" id="PTHR24404:SF114">
    <property type="entry name" value="KLUMPFUSS, ISOFORM B-RELATED"/>
    <property type="match status" value="1"/>
</dbReference>
<feature type="domain" description="C2H2-type" evidence="13">
    <location>
        <begin position="200"/>
        <end position="227"/>
    </location>
</feature>
<feature type="domain" description="C2H2-type" evidence="13">
    <location>
        <begin position="172"/>
        <end position="199"/>
    </location>
</feature>
<evidence type="ECO:0000256" key="7">
    <source>
        <dbReference type="ARBA" id="ARBA00023015"/>
    </source>
</evidence>
<evidence type="ECO:0000259" key="13">
    <source>
        <dbReference type="PROSITE" id="PS50157"/>
    </source>
</evidence>
<evidence type="ECO:0000313" key="15">
    <source>
        <dbReference type="Proteomes" id="UP000694383"/>
    </source>
</evidence>
<dbReference type="Proteomes" id="UP000694383">
    <property type="component" value="Unplaced"/>
</dbReference>
<feature type="domain" description="C2H2-type" evidence="13">
    <location>
        <begin position="369"/>
        <end position="396"/>
    </location>
</feature>
<reference evidence="14" key="2">
    <citation type="submission" date="2025-09" db="UniProtKB">
        <authorList>
            <consortium name="Ensembl"/>
        </authorList>
    </citation>
    <scope>IDENTIFICATION</scope>
</reference>
<accession>A0A8C7YLK1</accession>
<dbReference type="FunFam" id="3.30.160.60:FF:002343">
    <property type="entry name" value="Zinc finger protein 33A"/>
    <property type="match status" value="2"/>
</dbReference>
<keyword evidence="10" id="KW-0539">Nucleus</keyword>
<feature type="domain" description="C2H2-type" evidence="13">
    <location>
        <begin position="397"/>
        <end position="424"/>
    </location>
</feature>
<feature type="domain" description="C2H2-type" evidence="13">
    <location>
        <begin position="313"/>
        <end position="340"/>
    </location>
</feature>
<keyword evidence="6" id="KW-0862">Zinc</keyword>
<keyword evidence="3" id="KW-0479">Metal-binding</keyword>